<feature type="region of interest" description="Disordered" evidence="1">
    <location>
        <begin position="1"/>
        <end position="164"/>
    </location>
</feature>
<feature type="compositionally biased region" description="Acidic residues" evidence="1">
    <location>
        <begin position="235"/>
        <end position="250"/>
    </location>
</feature>
<feature type="region of interest" description="Disordered" evidence="1">
    <location>
        <begin position="209"/>
        <end position="250"/>
    </location>
</feature>
<feature type="compositionally biased region" description="Acidic residues" evidence="1">
    <location>
        <begin position="98"/>
        <end position="113"/>
    </location>
</feature>
<feature type="compositionally biased region" description="Basic and acidic residues" evidence="1">
    <location>
        <begin position="653"/>
        <end position="666"/>
    </location>
</feature>
<accession>A0A8H6YT05</accession>
<feature type="compositionally biased region" description="Basic and acidic residues" evidence="1">
    <location>
        <begin position="52"/>
        <end position="61"/>
    </location>
</feature>
<comment type="caution">
    <text evidence="2">The sequence shown here is derived from an EMBL/GenBank/DDBJ whole genome shotgun (WGS) entry which is preliminary data.</text>
</comment>
<dbReference type="Proteomes" id="UP000623467">
    <property type="component" value="Unassembled WGS sequence"/>
</dbReference>
<gene>
    <name evidence="2" type="ORF">MSAN_00922700</name>
</gene>
<reference evidence="2" key="1">
    <citation type="submission" date="2020-05" db="EMBL/GenBank/DDBJ databases">
        <title>Mycena genomes resolve the evolution of fungal bioluminescence.</title>
        <authorList>
            <person name="Tsai I.J."/>
        </authorList>
    </citation>
    <scope>NUCLEOTIDE SEQUENCE</scope>
    <source>
        <strain evidence="2">160909Yilan</strain>
    </source>
</reference>
<dbReference type="GO" id="GO:0003676">
    <property type="term" value="F:nucleic acid binding"/>
    <property type="evidence" value="ECO:0007669"/>
    <property type="project" value="InterPro"/>
</dbReference>
<dbReference type="Gene3D" id="3.30.420.10">
    <property type="entry name" value="Ribonuclease H-like superfamily/Ribonuclease H"/>
    <property type="match status" value="1"/>
</dbReference>
<dbReference type="InterPro" id="IPR036397">
    <property type="entry name" value="RNaseH_sf"/>
</dbReference>
<feature type="compositionally biased region" description="Basic residues" evidence="1">
    <location>
        <begin position="1"/>
        <end position="10"/>
    </location>
</feature>
<dbReference type="EMBL" id="JACAZH010000006">
    <property type="protein sequence ID" value="KAF7366648.1"/>
    <property type="molecule type" value="Genomic_DNA"/>
</dbReference>
<name>A0A8H6YT05_9AGAR</name>
<feature type="compositionally biased region" description="Polar residues" evidence="1">
    <location>
        <begin position="35"/>
        <end position="44"/>
    </location>
</feature>
<sequence>MARPSKRKQKLRENVEKATQSRKRARIIAEDSDSDSGPTATSFEASPATHDNPGHGNEHHSSGPSDLDAGETWDFDLGNELPDLDCEEFSSENREPGLDDEVVEAPEISEESELTSFSKLLSDAQEAARVREQERDKASRRPKHYNKKSRSTQYRHQKMGKTMKDKGFMNVFDFIREARKRKAEKESEMDVDVDQVVGDHSLCAEPVEMEQSETETADDPIAVDGSSAEGSGGDELPELEEVEDDDDEEEINVDHNPAQVPLADCMDPVNLAHVCLRELLEAVEDPSPESGVDRVLNQLNHTHFPALRRAVASLTVKSKDKTLDVFFRARITAMVGVLNLYLDPELSYTWREASMIVAKSQGHGSYRARSIRSWLHTFLTSKKLPLHRYGQYHSSILNDEDFADSIKLYLQSVSRKEGFFKAQDLVDFIASPEMQDRLEEAGIRKRSISVWTARRWLKRLDWRYGHRKNGMYIDGHEREDVVAYRAAFVKRWLEEYEPRMVVYDNDGKPVKNLEGYVLTGKYKGQPFRIILVTHDESTFYANDRHKIGWAHKSDTGKPQAKGEGESIMVSDFLTLEWGRLTHENEEARLLFRAGKNRDGWFTSNDLLVQVDRAIDIFEAKTNGFATALFIFDNAPSHQKRAGDALSARKMVKSPKEGWTHHPDGPKMRNGTLPSGETQSLYFPDDHPTMPGWFKGMEQILRERQLWRDGLLAQCTGFKCQPGRTDCCCRRILFSQPDFVNQKSALAELVEGRGHICDFYPKYHCELNFIEMYWGAAKFRYRTTAKTSNIDEMEQNVKTCLDDVPLIQIVRYANRAARFISAYAQGLTGR</sequence>
<feature type="compositionally biased region" description="Basic residues" evidence="1">
    <location>
        <begin position="140"/>
        <end position="161"/>
    </location>
</feature>
<feature type="region of interest" description="Disordered" evidence="1">
    <location>
        <begin position="653"/>
        <end position="677"/>
    </location>
</feature>
<feature type="compositionally biased region" description="Basic and acidic residues" evidence="1">
    <location>
        <begin position="126"/>
        <end position="139"/>
    </location>
</feature>
<dbReference type="OrthoDB" id="6511194at2759"/>
<feature type="compositionally biased region" description="Acidic residues" evidence="1">
    <location>
        <begin position="209"/>
        <end position="218"/>
    </location>
</feature>
<dbReference type="PANTHER" id="PTHR35871:SF1">
    <property type="entry name" value="CXC1-LIKE CYSTEINE CLUSTER ASSOCIATED WITH KDZ TRANSPOSASES DOMAIN-CONTAINING PROTEIN"/>
    <property type="match status" value="1"/>
</dbReference>
<keyword evidence="3" id="KW-1185">Reference proteome</keyword>
<evidence type="ECO:0000313" key="2">
    <source>
        <dbReference type="EMBL" id="KAF7366648.1"/>
    </source>
</evidence>
<proteinExistence type="predicted"/>
<dbReference type="AlphaFoldDB" id="A0A8H6YT05"/>
<dbReference type="PANTHER" id="PTHR35871">
    <property type="entry name" value="EXPRESSED PROTEIN"/>
    <property type="match status" value="1"/>
</dbReference>
<evidence type="ECO:0000256" key="1">
    <source>
        <dbReference type="SAM" id="MobiDB-lite"/>
    </source>
</evidence>
<evidence type="ECO:0000313" key="3">
    <source>
        <dbReference type="Proteomes" id="UP000623467"/>
    </source>
</evidence>
<organism evidence="2 3">
    <name type="scientific">Mycena sanguinolenta</name>
    <dbReference type="NCBI Taxonomy" id="230812"/>
    <lineage>
        <taxon>Eukaryota</taxon>
        <taxon>Fungi</taxon>
        <taxon>Dikarya</taxon>
        <taxon>Basidiomycota</taxon>
        <taxon>Agaricomycotina</taxon>
        <taxon>Agaricomycetes</taxon>
        <taxon>Agaricomycetidae</taxon>
        <taxon>Agaricales</taxon>
        <taxon>Marasmiineae</taxon>
        <taxon>Mycenaceae</taxon>
        <taxon>Mycena</taxon>
    </lineage>
</organism>
<protein>
    <submittedName>
        <fullName evidence="2">Uncharacterized protein</fullName>
    </submittedName>
</protein>